<proteinExistence type="predicted"/>
<evidence type="ECO:0000256" key="3">
    <source>
        <dbReference type="ARBA" id="ARBA00023134"/>
    </source>
</evidence>
<evidence type="ECO:0000313" key="9">
    <source>
        <dbReference type="Proteomes" id="UP000054217"/>
    </source>
</evidence>
<dbReference type="GO" id="GO:0001664">
    <property type="term" value="F:G protein-coupled receptor binding"/>
    <property type="evidence" value="ECO:0007669"/>
    <property type="project" value="TreeGrafter"/>
</dbReference>
<dbReference type="InterPro" id="IPR001019">
    <property type="entry name" value="Gprotein_alpha_su"/>
</dbReference>
<keyword evidence="9" id="KW-1185">Reference proteome</keyword>
<keyword evidence="6" id="KW-0460">Magnesium</keyword>
<dbReference type="STRING" id="870435.A0A0C3P7Z7"/>
<evidence type="ECO:0000256" key="4">
    <source>
        <dbReference type="ARBA" id="ARBA00023224"/>
    </source>
</evidence>
<dbReference type="EMBL" id="KN831954">
    <property type="protein sequence ID" value="KIO09575.1"/>
    <property type="molecule type" value="Genomic_DNA"/>
</dbReference>
<dbReference type="FunFam" id="3.40.50.300:FF:000692">
    <property type="entry name" value="Guanine nucleotide-binding protein subunit alpha"/>
    <property type="match status" value="1"/>
</dbReference>
<keyword evidence="2 5" id="KW-0547">Nucleotide-binding</keyword>
<dbReference type="InParanoid" id="A0A0C3P7Z7"/>
<evidence type="ECO:0000256" key="7">
    <source>
        <dbReference type="SAM" id="MobiDB-lite"/>
    </source>
</evidence>
<evidence type="ECO:0000313" key="8">
    <source>
        <dbReference type="EMBL" id="KIO09575.1"/>
    </source>
</evidence>
<feature type="compositionally biased region" description="Basic and acidic residues" evidence="7">
    <location>
        <begin position="1"/>
        <end position="15"/>
    </location>
</feature>
<feature type="region of interest" description="Disordered" evidence="7">
    <location>
        <begin position="1"/>
        <end position="24"/>
    </location>
</feature>
<dbReference type="SUPFAM" id="SSF52540">
    <property type="entry name" value="P-loop containing nucleoside triphosphate hydrolases"/>
    <property type="match status" value="1"/>
</dbReference>
<protein>
    <recommendedName>
        <fullName evidence="10">G-alpha-domain-containing protein</fullName>
    </recommendedName>
</protein>
<dbReference type="PANTHER" id="PTHR10218">
    <property type="entry name" value="GTP-BINDING PROTEIN ALPHA SUBUNIT"/>
    <property type="match status" value="1"/>
</dbReference>
<dbReference type="PRINTS" id="PR00318">
    <property type="entry name" value="GPROTEINA"/>
</dbReference>
<keyword evidence="4" id="KW-0807">Transducer</keyword>
<dbReference type="InterPro" id="IPR011025">
    <property type="entry name" value="GproteinA_insert"/>
</dbReference>
<evidence type="ECO:0000256" key="5">
    <source>
        <dbReference type="PIRSR" id="PIRSR601019-1"/>
    </source>
</evidence>
<dbReference type="GO" id="GO:0007188">
    <property type="term" value="P:adenylate cyclase-modulating G protein-coupled receptor signaling pathway"/>
    <property type="evidence" value="ECO:0007669"/>
    <property type="project" value="TreeGrafter"/>
</dbReference>
<dbReference type="SMART" id="SM00275">
    <property type="entry name" value="G_alpha"/>
    <property type="match status" value="1"/>
</dbReference>
<feature type="binding site" evidence="5">
    <location>
        <begin position="411"/>
        <end position="414"/>
    </location>
    <ligand>
        <name>GTP</name>
        <dbReference type="ChEBI" id="CHEBI:37565"/>
    </ligand>
</feature>
<organism evidence="8 9">
    <name type="scientific">Pisolithus tinctorius Marx 270</name>
    <dbReference type="NCBI Taxonomy" id="870435"/>
    <lineage>
        <taxon>Eukaryota</taxon>
        <taxon>Fungi</taxon>
        <taxon>Dikarya</taxon>
        <taxon>Basidiomycota</taxon>
        <taxon>Agaricomycotina</taxon>
        <taxon>Agaricomycetes</taxon>
        <taxon>Agaricomycetidae</taxon>
        <taxon>Boletales</taxon>
        <taxon>Sclerodermatineae</taxon>
        <taxon>Pisolithaceae</taxon>
        <taxon>Pisolithus</taxon>
    </lineage>
</organism>
<name>A0A0C3P7Z7_PISTI</name>
<reference evidence="9" key="2">
    <citation type="submission" date="2015-01" db="EMBL/GenBank/DDBJ databases">
        <title>Evolutionary Origins and Diversification of the Mycorrhizal Mutualists.</title>
        <authorList>
            <consortium name="DOE Joint Genome Institute"/>
            <consortium name="Mycorrhizal Genomics Consortium"/>
            <person name="Kohler A."/>
            <person name="Kuo A."/>
            <person name="Nagy L.G."/>
            <person name="Floudas D."/>
            <person name="Copeland A."/>
            <person name="Barry K.W."/>
            <person name="Cichocki N."/>
            <person name="Veneault-Fourrey C."/>
            <person name="LaButti K."/>
            <person name="Lindquist E.A."/>
            <person name="Lipzen A."/>
            <person name="Lundell T."/>
            <person name="Morin E."/>
            <person name="Murat C."/>
            <person name="Riley R."/>
            <person name="Ohm R."/>
            <person name="Sun H."/>
            <person name="Tunlid A."/>
            <person name="Henrissat B."/>
            <person name="Grigoriev I.V."/>
            <person name="Hibbett D.S."/>
            <person name="Martin F."/>
        </authorList>
    </citation>
    <scope>NUCLEOTIDE SEQUENCE [LARGE SCALE GENOMIC DNA]</scope>
    <source>
        <strain evidence="9">Marx 270</strain>
    </source>
</reference>
<evidence type="ECO:0008006" key="10">
    <source>
        <dbReference type="Google" id="ProtNLM"/>
    </source>
</evidence>
<dbReference type="PROSITE" id="PS51882">
    <property type="entry name" value="G_ALPHA"/>
    <property type="match status" value="1"/>
</dbReference>
<feature type="region of interest" description="Disordered" evidence="7">
    <location>
        <begin position="115"/>
        <end position="136"/>
    </location>
</feature>
<dbReference type="GO" id="GO:0005737">
    <property type="term" value="C:cytoplasm"/>
    <property type="evidence" value="ECO:0007669"/>
    <property type="project" value="TreeGrafter"/>
</dbReference>
<keyword evidence="3 5" id="KW-0342">GTP-binding</keyword>
<feature type="binding site" evidence="5">
    <location>
        <begin position="310"/>
        <end position="316"/>
    </location>
    <ligand>
        <name>GTP</name>
        <dbReference type="ChEBI" id="CHEBI:37565"/>
    </ligand>
</feature>
<dbReference type="HOGENOM" id="CLU_014184_1_1_1"/>
<dbReference type="OrthoDB" id="5817230at2759"/>
<dbReference type="SUPFAM" id="SSF47895">
    <property type="entry name" value="Transducin (alpha subunit), insertion domain"/>
    <property type="match status" value="1"/>
</dbReference>
<keyword evidence="1 6" id="KW-0479">Metal-binding</keyword>
<dbReference type="InterPro" id="IPR027417">
    <property type="entry name" value="P-loop_NTPase"/>
</dbReference>
<dbReference type="GO" id="GO:0046872">
    <property type="term" value="F:metal ion binding"/>
    <property type="evidence" value="ECO:0007669"/>
    <property type="project" value="UniProtKB-KW"/>
</dbReference>
<dbReference type="PANTHER" id="PTHR10218:SF360">
    <property type="entry name" value="GUANINE NUCLEOTIDE-BINDING PROTEIN SUBUNIT ALPHA HOMOLOG"/>
    <property type="match status" value="1"/>
</dbReference>
<evidence type="ECO:0000256" key="6">
    <source>
        <dbReference type="PIRSR" id="PIRSR601019-2"/>
    </source>
</evidence>
<accession>A0A0C3P7Z7</accession>
<dbReference type="Gene3D" id="3.40.50.300">
    <property type="entry name" value="P-loop containing nucleotide triphosphate hydrolases"/>
    <property type="match status" value="2"/>
</dbReference>
<evidence type="ECO:0000256" key="2">
    <source>
        <dbReference type="ARBA" id="ARBA00022741"/>
    </source>
</evidence>
<dbReference type="Proteomes" id="UP000054217">
    <property type="component" value="Unassembled WGS sequence"/>
</dbReference>
<feature type="binding site" evidence="6">
    <location>
        <position position="316"/>
    </location>
    <ligand>
        <name>Mg(2+)</name>
        <dbReference type="ChEBI" id="CHEBI:18420"/>
    </ligand>
</feature>
<dbReference type="Pfam" id="PF00503">
    <property type="entry name" value="G-alpha"/>
    <property type="match status" value="1"/>
</dbReference>
<reference evidence="8 9" key="1">
    <citation type="submission" date="2014-04" db="EMBL/GenBank/DDBJ databases">
        <authorList>
            <consortium name="DOE Joint Genome Institute"/>
            <person name="Kuo A."/>
            <person name="Kohler A."/>
            <person name="Costa M.D."/>
            <person name="Nagy L.G."/>
            <person name="Floudas D."/>
            <person name="Copeland A."/>
            <person name="Barry K.W."/>
            <person name="Cichocki N."/>
            <person name="Veneault-Fourrey C."/>
            <person name="LaButti K."/>
            <person name="Lindquist E.A."/>
            <person name="Lipzen A."/>
            <person name="Lundell T."/>
            <person name="Morin E."/>
            <person name="Murat C."/>
            <person name="Sun H."/>
            <person name="Tunlid A."/>
            <person name="Henrissat B."/>
            <person name="Grigoriev I.V."/>
            <person name="Hibbett D.S."/>
            <person name="Martin F."/>
            <person name="Nordberg H.P."/>
            <person name="Cantor M.N."/>
            <person name="Hua S.X."/>
        </authorList>
    </citation>
    <scope>NUCLEOTIDE SEQUENCE [LARGE SCALE GENOMIC DNA]</scope>
    <source>
        <strain evidence="8 9">Marx 270</strain>
    </source>
</reference>
<dbReference type="AlphaFoldDB" id="A0A0C3P7Z7"/>
<evidence type="ECO:0000256" key="1">
    <source>
        <dbReference type="ARBA" id="ARBA00022723"/>
    </source>
</evidence>
<sequence>MPKHSHDPDPLDELLRPPQGETEEDRVIRLAQEAEARRRSQAIDESIKAERIEQKKKSVVRLLLLGQSESGKSTTLRHFQRLYIPSAFRAERILWRSVIQLNVVRSVRTILDAVSTVRPPPSPPSNDIQSPAEDSDDDTIYVPHDIEVLKMRLSPLHHVEAVLIAKLIPPSQDDSWAPMTASSAGGTLVSPYHYPAYHHRPDQRWHHSQEIFVRPGATSWKGVLAKSFPCPTSVRPNSIDDASSTGVTRDEAQQVLHACCGDIISLWNNRFVRQLLTKRKIRLEEAPGFFLNDLQRVTALNYIPSDDDVLRARLKTVGVSEYRCQMEAAAGREQGTEWRIVDVGGSRSQRATWVPFFDDVDAIIFLAPISAFDQVLTEDRTVNRLEDSVLLWKAICSNKLLANVDLVLFLNKCDILEAKLKSGIRLAKYVRSYGDRGNDVETACKYFRTKFSAIHREYSPLPRKFYGFCTSVTDTTTTAGILASVRDMVVRRHLKQSRLL</sequence>
<dbReference type="GO" id="GO:0005834">
    <property type="term" value="C:heterotrimeric G-protein complex"/>
    <property type="evidence" value="ECO:0007669"/>
    <property type="project" value="TreeGrafter"/>
</dbReference>
<dbReference type="GO" id="GO:0031683">
    <property type="term" value="F:G-protein beta/gamma-subunit complex binding"/>
    <property type="evidence" value="ECO:0007669"/>
    <property type="project" value="InterPro"/>
</dbReference>
<dbReference type="GO" id="GO:0003924">
    <property type="term" value="F:GTPase activity"/>
    <property type="evidence" value="ECO:0007669"/>
    <property type="project" value="InterPro"/>
</dbReference>
<dbReference type="GO" id="GO:0005525">
    <property type="term" value="F:GTP binding"/>
    <property type="evidence" value="ECO:0007669"/>
    <property type="project" value="UniProtKB-KW"/>
</dbReference>
<gene>
    <name evidence="8" type="ORF">M404DRAFT_14108</name>
</gene>